<reference evidence="1 2" key="1">
    <citation type="journal article" date="2016" name="Nat. Commun.">
        <title>Thousands of microbial genomes shed light on interconnected biogeochemical processes in an aquifer system.</title>
        <authorList>
            <person name="Anantharaman K."/>
            <person name="Brown C.T."/>
            <person name="Hug L.A."/>
            <person name="Sharon I."/>
            <person name="Castelle C.J."/>
            <person name="Probst A.J."/>
            <person name="Thomas B.C."/>
            <person name="Singh A."/>
            <person name="Wilkins M.J."/>
            <person name="Karaoz U."/>
            <person name="Brodie E.L."/>
            <person name="Williams K.H."/>
            <person name="Hubbard S.S."/>
            <person name="Banfield J.F."/>
        </authorList>
    </citation>
    <scope>NUCLEOTIDE SEQUENCE [LARGE SCALE GENOMIC DNA]</scope>
</reference>
<comment type="caution">
    <text evidence="1">The sequence shown here is derived from an EMBL/GenBank/DDBJ whole genome shotgun (WGS) entry which is preliminary data.</text>
</comment>
<name>A0A1G1VCM0_9BACT</name>
<proteinExistence type="predicted"/>
<sequence length="204" mass="23695">MHKEILTKTQLKLLPIVKLFSKKFSLVGGTAIALHLGHRESLDFDLFSFNGFSNYSIRIKITESLAIDAVLVDKKGEYAFLINEVKFTFFQFPYKINFSESFGDIVKLPDILTLAAMKAFALSRRAKWKDYVDLYFILKTNHTISDIVAKGVEIFSNEFNEKIFRTQLAYFEDIDYSEQIIYKKRFAVNNEVIKKALVEFSLER</sequence>
<accession>A0A1G1VCM0</accession>
<evidence type="ECO:0000313" key="2">
    <source>
        <dbReference type="Proteomes" id="UP000177685"/>
    </source>
</evidence>
<organism evidence="1 2">
    <name type="scientific">Candidatus Blackburnbacteria bacterium RIFCSPLOWO2_01_FULL_41_27</name>
    <dbReference type="NCBI Taxonomy" id="1797520"/>
    <lineage>
        <taxon>Bacteria</taxon>
        <taxon>Candidatus Blackburniibacteriota</taxon>
    </lineage>
</organism>
<dbReference type="InterPro" id="IPR014942">
    <property type="entry name" value="AbiEii"/>
</dbReference>
<evidence type="ECO:0000313" key="1">
    <source>
        <dbReference type="EMBL" id="OGY13174.1"/>
    </source>
</evidence>
<dbReference type="Pfam" id="PF08843">
    <property type="entry name" value="AbiEii"/>
    <property type="match status" value="1"/>
</dbReference>
<evidence type="ECO:0008006" key="3">
    <source>
        <dbReference type="Google" id="ProtNLM"/>
    </source>
</evidence>
<dbReference type="AlphaFoldDB" id="A0A1G1VCM0"/>
<protein>
    <recommendedName>
        <fullName evidence="3">Nucleotidyl transferase AbiEii/AbiGii toxin family protein</fullName>
    </recommendedName>
</protein>
<gene>
    <name evidence="1" type="ORF">A3A58_01970</name>
</gene>
<dbReference type="Proteomes" id="UP000177685">
    <property type="component" value="Unassembled WGS sequence"/>
</dbReference>
<dbReference type="EMBL" id="MHCD01000040">
    <property type="protein sequence ID" value="OGY13174.1"/>
    <property type="molecule type" value="Genomic_DNA"/>
</dbReference>